<proteinExistence type="predicted"/>
<feature type="non-terminal residue" evidence="1">
    <location>
        <position position="90"/>
    </location>
</feature>
<organism evidence="1 2">
    <name type="scientific">Trifolium pratense</name>
    <name type="common">Red clover</name>
    <dbReference type="NCBI Taxonomy" id="57577"/>
    <lineage>
        <taxon>Eukaryota</taxon>
        <taxon>Viridiplantae</taxon>
        <taxon>Streptophyta</taxon>
        <taxon>Embryophyta</taxon>
        <taxon>Tracheophyta</taxon>
        <taxon>Spermatophyta</taxon>
        <taxon>Magnoliopsida</taxon>
        <taxon>eudicotyledons</taxon>
        <taxon>Gunneridae</taxon>
        <taxon>Pentapetalae</taxon>
        <taxon>rosids</taxon>
        <taxon>fabids</taxon>
        <taxon>Fabales</taxon>
        <taxon>Fabaceae</taxon>
        <taxon>Papilionoideae</taxon>
        <taxon>50 kb inversion clade</taxon>
        <taxon>NPAAA clade</taxon>
        <taxon>Hologalegina</taxon>
        <taxon>IRL clade</taxon>
        <taxon>Trifolieae</taxon>
        <taxon>Trifolium</taxon>
    </lineage>
</organism>
<evidence type="ECO:0000313" key="1">
    <source>
        <dbReference type="EMBL" id="PNX62286.1"/>
    </source>
</evidence>
<name>A0A2K3K7N6_TRIPR</name>
<accession>A0A2K3K7N6</accession>
<comment type="caution">
    <text evidence="1">The sequence shown here is derived from an EMBL/GenBank/DDBJ whole genome shotgun (WGS) entry which is preliminary data.</text>
</comment>
<reference evidence="1 2" key="1">
    <citation type="journal article" date="2014" name="Am. J. Bot.">
        <title>Genome assembly and annotation for red clover (Trifolium pratense; Fabaceae).</title>
        <authorList>
            <person name="Istvanek J."/>
            <person name="Jaros M."/>
            <person name="Krenek A."/>
            <person name="Repkova J."/>
        </authorList>
    </citation>
    <scope>NUCLEOTIDE SEQUENCE [LARGE SCALE GENOMIC DNA]</scope>
    <source>
        <strain evidence="2">cv. Tatra</strain>
        <tissue evidence="1">Young leaves</tissue>
    </source>
</reference>
<dbReference type="AlphaFoldDB" id="A0A2K3K7N6"/>
<reference evidence="1 2" key="2">
    <citation type="journal article" date="2017" name="Front. Plant Sci.">
        <title>Gene Classification and Mining of Molecular Markers Useful in Red Clover (Trifolium pratense) Breeding.</title>
        <authorList>
            <person name="Istvanek J."/>
            <person name="Dluhosova J."/>
            <person name="Dluhos P."/>
            <person name="Patkova L."/>
            <person name="Nedelnik J."/>
            <person name="Repkova J."/>
        </authorList>
    </citation>
    <scope>NUCLEOTIDE SEQUENCE [LARGE SCALE GENOMIC DNA]</scope>
    <source>
        <strain evidence="2">cv. Tatra</strain>
        <tissue evidence="1">Young leaves</tissue>
    </source>
</reference>
<dbReference type="Proteomes" id="UP000236291">
    <property type="component" value="Unassembled WGS sequence"/>
</dbReference>
<gene>
    <name evidence="1" type="ORF">L195_g061079</name>
</gene>
<sequence length="90" mass="9497">MCVWEGLEVDFLNKSDLEAMGIGHAFAMGPNSQVTSHAVNSSEVFQVGFGQGTFDGGLIGVRPPPIRGPANMYHVPFPRGAASGNQGFMT</sequence>
<dbReference type="EMBL" id="ASHM01146711">
    <property type="protein sequence ID" value="PNX62286.1"/>
    <property type="molecule type" value="Genomic_DNA"/>
</dbReference>
<protein>
    <submittedName>
        <fullName evidence="1">Uncharacterized protein</fullName>
    </submittedName>
</protein>
<evidence type="ECO:0000313" key="2">
    <source>
        <dbReference type="Proteomes" id="UP000236291"/>
    </source>
</evidence>